<feature type="domain" description="HAMP" evidence="14">
    <location>
        <begin position="260"/>
        <end position="312"/>
    </location>
</feature>
<dbReference type="CDD" id="cd00082">
    <property type="entry name" value="HisKA"/>
    <property type="match status" value="1"/>
</dbReference>
<keyword evidence="5" id="KW-0808">Transferase</keyword>
<dbReference type="SMART" id="SM00387">
    <property type="entry name" value="HATPase_c"/>
    <property type="match status" value="1"/>
</dbReference>
<evidence type="ECO:0000256" key="2">
    <source>
        <dbReference type="ARBA" id="ARBA00004236"/>
    </source>
</evidence>
<evidence type="ECO:0000256" key="1">
    <source>
        <dbReference type="ARBA" id="ARBA00000085"/>
    </source>
</evidence>
<evidence type="ECO:0000256" key="7">
    <source>
        <dbReference type="ARBA" id="ARBA00022777"/>
    </source>
</evidence>
<dbReference type="GO" id="GO:0005886">
    <property type="term" value="C:plasma membrane"/>
    <property type="evidence" value="ECO:0007669"/>
    <property type="project" value="UniProtKB-SubCell"/>
</dbReference>
<comment type="catalytic activity">
    <reaction evidence="1">
        <text>ATP + protein L-histidine = ADP + protein N-phospho-L-histidine.</text>
        <dbReference type="EC" id="2.7.13.3"/>
    </reaction>
</comment>
<evidence type="ECO:0000256" key="9">
    <source>
        <dbReference type="ARBA" id="ARBA00023012"/>
    </source>
</evidence>
<evidence type="ECO:0000259" key="13">
    <source>
        <dbReference type="PROSITE" id="PS50109"/>
    </source>
</evidence>
<feature type="region of interest" description="Disordered" evidence="11">
    <location>
        <begin position="531"/>
        <end position="550"/>
    </location>
</feature>
<comment type="caution">
    <text evidence="15">The sequence shown here is derived from an EMBL/GenBank/DDBJ whole genome shotgun (WGS) entry which is preliminary data.</text>
</comment>
<evidence type="ECO:0000256" key="3">
    <source>
        <dbReference type="ARBA" id="ARBA00012438"/>
    </source>
</evidence>
<dbReference type="PANTHER" id="PTHR45436">
    <property type="entry name" value="SENSOR HISTIDINE KINASE YKOH"/>
    <property type="match status" value="1"/>
</dbReference>
<dbReference type="InterPro" id="IPR036890">
    <property type="entry name" value="HATPase_C_sf"/>
</dbReference>
<dbReference type="PROSITE" id="PS50885">
    <property type="entry name" value="HAMP"/>
    <property type="match status" value="1"/>
</dbReference>
<dbReference type="SUPFAM" id="SSF47384">
    <property type="entry name" value="Homodimeric domain of signal transducing histidine kinase"/>
    <property type="match status" value="1"/>
</dbReference>
<keyword evidence="8 12" id="KW-1133">Transmembrane helix</keyword>
<dbReference type="Gene3D" id="3.30.565.10">
    <property type="entry name" value="Histidine kinase-like ATPase, C-terminal domain"/>
    <property type="match status" value="1"/>
</dbReference>
<dbReference type="AlphaFoldDB" id="A0A117RYH3"/>
<dbReference type="InterPro" id="IPR005467">
    <property type="entry name" value="His_kinase_dom"/>
</dbReference>
<keyword evidence="10 12" id="KW-0472">Membrane</keyword>
<dbReference type="Pfam" id="PF00672">
    <property type="entry name" value="HAMP"/>
    <property type="match status" value="1"/>
</dbReference>
<dbReference type="SMART" id="SM00388">
    <property type="entry name" value="HisKA"/>
    <property type="match status" value="1"/>
</dbReference>
<dbReference type="SMART" id="SM00304">
    <property type="entry name" value="HAMP"/>
    <property type="match status" value="1"/>
</dbReference>
<organism evidence="15 16">
    <name type="scientific">Streptomyces dysideae</name>
    <dbReference type="NCBI Taxonomy" id="909626"/>
    <lineage>
        <taxon>Bacteria</taxon>
        <taxon>Bacillati</taxon>
        <taxon>Actinomycetota</taxon>
        <taxon>Actinomycetes</taxon>
        <taxon>Kitasatosporales</taxon>
        <taxon>Streptomycetaceae</taxon>
        <taxon>Streptomyces</taxon>
    </lineage>
</organism>
<evidence type="ECO:0000256" key="4">
    <source>
        <dbReference type="ARBA" id="ARBA00022553"/>
    </source>
</evidence>
<dbReference type="OrthoDB" id="9757990at2"/>
<evidence type="ECO:0000256" key="6">
    <source>
        <dbReference type="ARBA" id="ARBA00022692"/>
    </source>
</evidence>
<dbReference type="SUPFAM" id="SSF55874">
    <property type="entry name" value="ATPase domain of HSP90 chaperone/DNA topoisomerase II/histidine kinase"/>
    <property type="match status" value="1"/>
</dbReference>
<evidence type="ECO:0000256" key="11">
    <source>
        <dbReference type="SAM" id="MobiDB-lite"/>
    </source>
</evidence>
<evidence type="ECO:0000256" key="8">
    <source>
        <dbReference type="ARBA" id="ARBA00022989"/>
    </source>
</evidence>
<dbReference type="InterPro" id="IPR004358">
    <property type="entry name" value="Sig_transdc_His_kin-like_C"/>
</dbReference>
<evidence type="ECO:0000259" key="14">
    <source>
        <dbReference type="PROSITE" id="PS50885"/>
    </source>
</evidence>
<gene>
    <name evidence="15" type="ORF">AQJ91_37060</name>
</gene>
<dbReference type="Pfam" id="PF00512">
    <property type="entry name" value="HisKA"/>
    <property type="match status" value="1"/>
</dbReference>
<keyword evidence="6 12" id="KW-0812">Transmembrane</keyword>
<accession>A0A117RYH3</accession>
<sequence length="550" mass="57270">MPSRLAPPTWLRGPLARSFALRLAVAFALVALVGGTVTAVAVNTAFASRLRQYVDQQQNAQVTGITAAAASSYAGSQKWDLSGLQSLAAATGSGTVRILTSSGHDVWEWDGARMRWNDPWVDDHAEDDDPGGSGQGACGSWQHCESGGSGDDDTAGSSEDHHGGKPDAAAWRASGAATVRPAADVTPQPSDSTGPDGLGPAQRLPIVVGGTTVGTALVRLPEVNSLPEAVAFRTRVVHLVLIAAGAGALLSLALGTFFARRTTRPVRQVTTAARALAAGDRHARLDVRRADEFGEMSRAFNTMADAAEGAERLRQAFAAEVAHELRTPLTVLRSQVEGLQEGVLEPGPAALTSLDEEVQRMTRLVADLQILGAADAAGFSLQPAPVALDELVEQSVRDFAGLFQGAGIELHTRLEPVTAPLDRVRIGQVLANVLSNALKFTPAGGTVGVELITADGQAVVRVRDSGPGIPADELPHVFDRFFRGRTARAAGSGIGLAVVHELVAAHGGSTEVDSEPDHGAAFTVRLPLEATSPPNRFLTGPSQPPPSVKS</sequence>
<dbReference type="EMBL" id="LMXB01000093">
    <property type="protein sequence ID" value="KUO16232.1"/>
    <property type="molecule type" value="Genomic_DNA"/>
</dbReference>
<dbReference type="RefSeq" id="WP_067030706.1">
    <property type="nucleotide sequence ID" value="NZ_KQ949107.1"/>
</dbReference>
<dbReference type="SUPFAM" id="SSF158472">
    <property type="entry name" value="HAMP domain-like"/>
    <property type="match status" value="1"/>
</dbReference>
<dbReference type="PANTHER" id="PTHR45436:SF5">
    <property type="entry name" value="SENSOR HISTIDINE KINASE TRCS"/>
    <property type="match status" value="1"/>
</dbReference>
<feature type="region of interest" description="Disordered" evidence="11">
    <location>
        <begin position="120"/>
        <end position="203"/>
    </location>
</feature>
<dbReference type="PROSITE" id="PS50109">
    <property type="entry name" value="HIS_KIN"/>
    <property type="match status" value="1"/>
</dbReference>
<dbReference type="InterPro" id="IPR050428">
    <property type="entry name" value="TCS_sensor_his_kinase"/>
</dbReference>
<feature type="domain" description="Histidine kinase" evidence="13">
    <location>
        <begin position="320"/>
        <end position="530"/>
    </location>
</feature>
<dbReference type="STRING" id="909626.AQJ91_37060"/>
<name>A0A117RYH3_9ACTN</name>
<keyword evidence="7" id="KW-0418">Kinase</keyword>
<dbReference type="Gene3D" id="6.10.340.10">
    <property type="match status" value="1"/>
</dbReference>
<feature type="transmembrane region" description="Helical" evidence="12">
    <location>
        <begin position="236"/>
        <end position="259"/>
    </location>
</feature>
<evidence type="ECO:0000313" key="15">
    <source>
        <dbReference type="EMBL" id="KUO16232.1"/>
    </source>
</evidence>
<dbReference type="InterPro" id="IPR003660">
    <property type="entry name" value="HAMP_dom"/>
</dbReference>
<dbReference type="InterPro" id="IPR036097">
    <property type="entry name" value="HisK_dim/P_sf"/>
</dbReference>
<evidence type="ECO:0000256" key="10">
    <source>
        <dbReference type="ARBA" id="ARBA00023136"/>
    </source>
</evidence>
<dbReference type="InterPro" id="IPR003594">
    <property type="entry name" value="HATPase_dom"/>
</dbReference>
<dbReference type="EC" id="2.7.13.3" evidence="3"/>
<dbReference type="PRINTS" id="PR00344">
    <property type="entry name" value="BCTRLSENSOR"/>
</dbReference>
<reference evidence="15 16" key="1">
    <citation type="submission" date="2015-10" db="EMBL/GenBank/DDBJ databases">
        <title>Draft genome sequence of Streptomyces sp. RV15, isolated from a marine sponge.</title>
        <authorList>
            <person name="Ruckert C."/>
            <person name="Abdelmohsen U.R."/>
            <person name="Winkler A."/>
            <person name="Hentschel U."/>
            <person name="Kalinowski J."/>
            <person name="Kampfer P."/>
            <person name="Glaeser S."/>
        </authorList>
    </citation>
    <scope>NUCLEOTIDE SEQUENCE [LARGE SCALE GENOMIC DNA]</scope>
    <source>
        <strain evidence="15 16">RV15</strain>
    </source>
</reference>
<dbReference type="CDD" id="cd06225">
    <property type="entry name" value="HAMP"/>
    <property type="match status" value="1"/>
</dbReference>
<protein>
    <recommendedName>
        <fullName evidence="3">histidine kinase</fullName>
        <ecNumber evidence="3">2.7.13.3</ecNumber>
    </recommendedName>
</protein>
<dbReference type="Pfam" id="PF02518">
    <property type="entry name" value="HATPase_c"/>
    <property type="match status" value="1"/>
</dbReference>
<dbReference type="InterPro" id="IPR003661">
    <property type="entry name" value="HisK_dim/P_dom"/>
</dbReference>
<evidence type="ECO:0000256" key="12">
    <source>
        <dbReference type="SAM" id="Phobius"/>
    </source>
</evidence>
<proteinExistence type="predicted"/>
<keyword evidence="9" id="KW-0902">Two-component regulatory system</keyword>
<evidence type="ECO:0000313" key="16">
    <source>
        <dbReference type="Proteomes" id="UP000053260"/>
    </source>
</evidence>
<dbReference type="GO" id="GO:0000155">
    <property type="term" value="F:phosphorelay sensor kinase activity"/>
    <property type="evidence" value="ECO:0007669"/>
    <property type="project" value="InterPro"/>
</dbReference>
<dbReference type="Gene3D" id="1.10.287.130">
    <property type="match status" value="1"/>
</dbReference>
<keyword evidence="4" id="KW-0597">Phosphoprotein</keyword>
<dbReference type="FunFam" id="3.30.565.10:FF:000006">
    <property type="entry name" value="Sensor histidine kinase WalK"/>
    <property type="match status" value="1"/>
</dbReference>
<dbReference type="Proteomes" id="UP000053260">
    <property type="component" value="Unassembled WGS sequence"/>
</dbReference>
<dbReference type="CDD" id="cd00075">
    <property type="entry name" value="HATPase"/>
    <property type="match status" value="1"/>
</dbReference>
<evidence type="ECO:0000256" key="5">
    <source>
        <dbReference type="ARBA" id="ARBA00022679"/>
    </source>
</evidence>
<keyword evidence="16" id="KW-1185">Reference proteome</keyword>
<comment type="subcellular location">
    <subcellularLocation>
        <location evidence="2">Cell membrane</location>
    </subcellularLocation>
</comment>